<sequence length="42" mass="5055">MIPYCPGPHDELSVRPWLGQSIPFFFNLPRYKVNMPIIYFNR</sequence>
<name>A0ABN9HJP4_9NEOB</name>
<keyword evidence="2" id="KW-1185">Reference proteome</keyword>
<evidence type="ECO:0000313" key="1">
    <source>
        <dbReference type="EMBL" id="CAI9622017.1"/>
    </source>
</evidence>
<organism evidence="1 2">
    <name type="scientific">Staurois parvus</name>
    <dbReference type="NCBI Taxonomy" id="386267"/>
    <lineage>
        <taxon>Eukaryota</taxon>
        <taxon>Metazoa</taxon>
        <taxon>Chordata</taxon>
        <taxon>Craniata</taxon>
        <taxon>Vertebrata</taxon>
        <taxon>Euteleostomi</taxon>
        <taxon>Amphibia</taxon>
        <taxon>Batrachia</taxon>
        <taxon>Anura</taxon>
        <taxon>Neobatrachia</taxon>
        <taxon>Ranoidea</taxon>
        <taxon>Ranidae</taxon>
        <taxon>Staurois</taxon>
    </lineage>
</organism>
<protein>
    <submittedName>
        <fullName evidence="1">Uncharacterized protein</fullName>
    </submittedName>
</protein>
<comment type="caution">
    <text evidence="1">The sequence shown here is derived from an EMBL/GenBank/DDBJ whole genome shotgun (WGS) entry which is preliminary data.</text>
</comment>
<proteinExistence type="predicted"/>
<evidence type="ECO:0000313" key="2">
    <source>
        <dbReference type="Proteomes" id="UP001162483"/>
    </source>
</evidence>
<accession>A0ABN9HJP4</accession>
<gene>
    <name evidence="1" type="ORF">SPARVUS_LOCUS16220790</name>
</gene>
<dbReference type="Proteomes" id="UP001162483">
    <property type="component" value="Unassembled WGS sequence"/>
</dbReference>
<feature type="non-terminal residue" evidence="1">
    <location>
        <position position="42"/>
    </location>
</feature>
<reference evidence="1" key="1">
    <citation type="submission" date="2023-05" db="EMBL/GenBank/DDBJ databases">
        <authorList>
            <person name="Stuckert A."/>
        </authorList>
    </citation>
    <scope>NUCLEOTIDE SEQUENCE</scope>
</reference>
<dbReference type="EMBL" id="CATNWA010021266">
    <property type="protein sequence ID" value="CAI9622017.1"/>
    <property type="molecule type" value="Genomic_DNA"/>
</dbReference>